<accession>A0AAD8LBK7</accession>
<dbReference type="EMBL" id="JAUHHV010000001">
    <property type="protein sequence ID" value="KAK1437998.1"/>
    <property type="molecule type" value="Genomic_DNA"/>
</dbReference>
<organism evidence="1 2">
    <name type="scientific">Tagetes erecta</name>
    <name type="common">African marigold</name>
    <dbReference type="NCBI Taxonomy" id="13708"/>
    <lineage>
        <taxon>Eukaryota</taxon>
        <taxon>Viridiplantae</taxon>
        <taxon>Streptophyta</taxon>
        <taxon>Embryophyta</taxon>
        <taxon>Tracheophyta</taxon>
        <taxon>Spermatophyta</taxon>
        <taxon>Magnoliopsida</taxon>
        <taxon>eudicotyledons</taxon>
        <taxon>Gunneridae</taxon>
        <taxon>Pentapetalae</taxon>
        <taxon>asterids</taxon>
        <taxon>campanulids</taxon>
        <taxon>Asterales</taxon>
        <taxon>Asteraceae</taxon>
        <taxon>Asteroideae</taxon>
        <taxon>Heliantheae alliance</taxon>
        <taxon>Tageteae</taxon>
        <taxon>Tagetes</taxon>
    </lineage>
</organism>
<dbReference type="AlphaFoldDB" id="A0AAD8LBK7"/>
<protein>
    <submittedName>
        <fullName evidence="1">Uncharacterized protein</fullName>
    </submittedName>
</protein>
<dbReference type="Proteomes" id="UP001229421">
    <property type="component" value="Unassembled WGS sequence"/>
</dbReference>
<name>A0AAD8LBK7_TARER</name>
<evidence type="ECO:0000313" key="2">
    <source>
        <dbReference type="Proteomes" id="UP001229421"/>
    </source>
</evidence>
<gene>
    <name evidence="1" type="ORF">QVD17_03799</name>
</gene>
<comment type="caution">
    <text evidence="1">The sequence shown here is derived from an EMBL/GenBank/DDBJ whole genome shotgun (WGS) entry which is preliminary data.</text>
</comment>
<reference evidence="1" key="1">
    <citation type="journal article" date="2023" name="bioRxiv">
        <title>Improved chromosome-level genome assembly for marigold (Tagetes erecta).</title>
        <authorList>
            <person name="Jiang F."/>
            <person name="Yuan L."/>
            <person name="Wang S."/>
            <person name="Wang H."/>
            <person name="Xu D."/>
            <person name="Wang A."/>
            <person name="Fan W."/>
        </authorList>
    </citation>
    <scope>NUCLEOTIDE SEQUENCE</scope>
    <source>
        <strain evidence="1">WSJ</strain>
        <tissue evidence="1">Leaf</tissue>
    </source>
</reference>
<proteinExistence type="predicted"/>
<keyword evidence="2" id="KW-1185">Reference proteome</keyword>
<sequence>MKRQYLQIVLYYTYMDHQTYFISASASSASASAQQEFGPKPKTLFYQSGWRLVAVTSILAQYPYLFQHHLSFMSQTQTQTQYTLF</sequence>
<evidence type="ECO:0000313" key="1">
    <source>
        <dbReference type="EMBL" id="KAK1437998.1"/>
    </source>
</evidence>